<sequence>MKWHLSQAKRTPKGVFVELEEGEGRGWLRLYVDPDAAELFDFSSLYELTITGGNDVGHD</sequence>
<dbReference type="EMBL" id="BK032570">
    <property type="protein sequence ID" value="DAF48586.1"/>
    <property type="molecule type" value="Genomic_DNA"/>
</dbReference>
<proteinExistence type="predicted"/>
<evidence type="ECO:0000313" key="1">
    <source>
        <dbReference type="EMBL" id="DAF48586.1"/>
    </source>
</evidence>
<name>A0A8S5SCX7_9CAUD</name>
<accession>A0A8S5SCX7</accession>
<reference evidence="1" key="1">
    <citation type="journal article" date="2021" name="Proc. Natl. Acad. Sci. U.S.A.">
        <title>A Catalog of Tens of Thousands of Viruses from Human Metagenomes Reveals Hidden Associations with Chronic Diseases.</title>
        <authorList>
            <person name="Tisza M.J."/>
            <person name="Buck C.B."/>
        </authorList>
    </citation>
    <scope>NUCLEOTIDE SEQUENCE</scope>
    <source>
        <strain evidence="1">CtqBc4</strain>
    </source>
</reference>
<organism evidence="1">
    <name type="scientific">Siphoviridae sp. ctqBc4</name>
    <dbReference type="NCBI Taxonomy" id="2827945"/>
    <lineage>
        <taxon>Viruses</taxon>
        <taxon>Duplodnaviria</taxon>
        <taxon>Heunggongvirae</taxon>
        <taxon>Uroviricota</taxon>
        <taxon>Caudoviricetes</taxon>
    </lineage>
</organism>
<protein>
    <submittedName>
        <fullName evidence="1">Uncharacterized protein</fullName>
    </submittedName>
</protein>